<evidence type="ECO:0000256" key="3">
    <source>
        <dbReference type="ARBA" id="ARBA00023125"/>
    </source>
</evidence>
<evidence type="ECO:0000256" key="1">
    <source>
        <dbReference type="ARBA" id="ARBA00022722"/>
    </source>
</evidence>
<evidence type="ECO:0000313" key="5">
    <source>
        <dbReference type="EMBL" id="MCA9375048.1"/>
    </source>
</evidence>
<dbReference type="CDD" id="cd09859">
    <property type="entry name" value="PIN_53EXO"/>
    <property type="match status" value="1"/>
</dbReference>
<dbReference type="EMBL" id="JAGQLM010000073">
    <property type="protein sequence ID" value="MCA9375048.1"/>
    <property type="molecule type" value="Genomic_DNA"/>
</dbReference>
<dbReference type="Gene3D" id="3.40.50.1010">
    <property type="entry name" value="5'-nuclease"/>
    <property type="match status" value="1"/>
</dbReference>
<dbReference type="InterPro" id="IPR020045">
    <property type="entry name" value="DNA_polI_H3TH"/>
</dbReference>
<dbReference type="PANTHER" id="PTHR42646:SF2">
    <property type="entry name" value="5'-3' EXONUCLEASE FAMILY PROTEIN"/>
    <property type="match status" value="1"/>
</dbReference>
<evidence type="ECO:0000259" key="4">
    <source>
        <dbReference type="SMART" id="SM00475"/>
    </source>
</evidence>
<feature type="domain" description="5'-3' exonuclease" evidence="4">
    <location>
        <begin position="1"/>
        <end position="226"/>
    </location>
</feature>
<dbReference type="GO" id="GO:0008409">
    <property type="term" value="F:5'-3' exonuclease activity"/>
    <property type="evidence" value="ECO:0007669"/>
    <property type="project" value="InterPro"/>
</dbReference>
<dbReference type="CDD" id="cd09898">
    <property type="entry name" value="H3TH_53EXO"/>
    <property type="match status" value="1"/>
</dbReference>
<dbReference type="GO" id="GO:0033567">
    <property type="term" value="P:DNA replication, Okazaki fragment processing"/>
    <property type="evidence" value="ECO:0007669"/>
    <property type="project" value="InterPro"/>
</dbReference>
<keyword evidence="3" id="KW-0238">DNA-binding</keyword>
<dbReference type="SUPFAM" id="SSF88723">
    <property type="entry name" value="PIN domain-like"/>
    <property type="match status" value="1"/>
</dbReference>
<dbReference type="Gene3D" id="1.10.150.20">
    <property type="entry name" value="5' to 3' exonuclease, C-terminal subdomain"/>
    <property type="match status" value="1"/>
</dbReference>
<dbReference type="SMART" id="SM00475">
    <property type="entry name" value="53EXOc"/>
    <property type="match status" value="1"/>
</dbReference>
<protein>
    <recommendedName>
        <fullName evidence="4">5'-3' exonuclease domain-containing protein</fullName>
    </recommendedName>
</protein>
<dbReference type="AlphaFoldDB" id="A0A955KVF1"/>
<evidence type="ECO:0000313" key="6">
    <source>
        <dbReference type="Proteomes" id="UP000748332"/>
    </source>
</evidence>
<feature type="non-terminal residue" evidence="5">
    <location>
        <position position="509"/>
    </location>
</feature>
<dbReference type="SUPFAM" id="SSF47807">
    <property type="entry name" value="5' to 3' exonuclease, C-terminal subdomain"/>
    <property type="match status" value="1"/>
</dbReference>
<dbReference type="InterPro" id="IPR020046">
    <property type="entry name" value="5-3_exonucl_a-hlix_arch_N"/>
</dbReference>
<dbReference type="FunFam" id="1.10.150.20:FF:000003">
    <property type="entry name" value="DNA polymerase I"/>
    <property type="match status" value="1"/>
</dbReference>
<dbReference type="GO" id="GO:0003677">
    <property type="term" value="F:DNA binding"/>
    <property type="evidence" value="ECO:0007669"/>
    <property type="project" value="UniProtKB-KW"/>
</dbReference>
<dbReference type="InterPro" id="IPR008918">
    <property type="entry name" value="HhH2"/>
</dbReference>
<dbReference type="Pfam" id="PF02739">
    <property type="entry name" value="5_3_exonuc_N"/>
    <property type="match status" value="1"/>
</dbReference>
<dbReference type="Proteomes" id="UP000748332">
    <property type="component" value="Unassembled WGS sequence"/>
</dbReference>
<keyword evidence="1" id="KW-0540">Nuclease</keyword>
<dbReference type="InterPro" id="IPR002421">
    <property type="entry name" value="5-3_exonuclease"/>
</dbReference>
<sequence length="509" mass="56804">MLLKVLDEFSPKYIFCAFDTKKPTFRHTQFAEYKAHRKPTDKSLIAQIPLVEKVLNAFNIPVIKKEGFEADDILGTAAARVSNGMWSDYPLELLIVTGDRDLLQLIGDDVSVVLPEGSFRNLAIFDRSAVYKKYSYYPEQVIDFKAIVGDASDNIPGVKGVGQKTAIELLSKYKTLDTVYEHLQEINPRWQKLLGEGVEQAQMSKELATIDTNVDISLSLESCLMKDFNRSDVISIFERFQFRSLINKIPESAENSHSKKSNDQLSIFAGNANQQKDAKVNFKPAKVIAKSGEEAFVELLETPSNRGFVAYIGKNESDGEPFYIFSVVDNMGKAIAARLDRETARRLVPSFINGGDRETIFYNWEEAVSSGLSIDPAKVSVDLALAGYLLSSGEKGYKLEDLIYRYEGVSLLEKPSKSTTGLYAAGMIAAYNKISSGIAEFVPSEYTNKTYDRLKGKKDIEIRNGLIDVLKYLDMPISVILARMENRGVALDSKGLEESTNKLRKEADS</sequence>
<dbReference type="PANTHER" id="PTHR42646">
    <property type="entry name" value="FLAP ENDONUCLEASE XNI"/>
    <property type="match status" value="1"/>
</dbReference>
<gene>
    <name evidence="5" type="ORF">KC622_01815</name>
</gene>
<reference evidence="5" key="1">
    <citation type="submission" date="2020-04" db="EMBL/GenBank/DDBJ databases">
        <authorList>
            <person name="Zhang T."/>
        </authorList>
    </citation>
    <scope>NUCLEOTIDE SEQUENCE</scope>
    <source>
        <strain evidence="5">HKST-UBA16</strain>
    </source>
</reference>
<dbReference type="GO" id="GO:0017108">
    <property type="term" value="F:5'-flap endonuclease activity"/>
    <property type="evidence" value="ECO:0007669"/>
    <property type="project" value="InterPro"/>
</dbReference>
<comment type="caution">
    <text evidence="5">The sequence shown here is derived from an EMBL/GenBank/DDBJ whole genome shotgun (WGS) entry which is preliminary data.</text>
</comment>
<dbReference type="InterPro" id="IPR038969">
    <property type="entry name" value="FEN"/>
</dbReference>
<dbReference type="InterPro" id="IPR012337">
    <property type="entry name" value="RNaseH-like_sf"/>
</dbReference>
<evidence type="ECO:0000256" key="2">
    <source>
        <dbReference type="ARBA" id="ARBA00022801"/>
    </source>
</evidence>
<dbReference type="SMART" id="SM00279">
    <property type="entry name" value="HhH2"/>
    <property type="match status" value="1"/>
</dbReference>
<name>A0A955KVF1_9BACT</name>
<dbReference type="Gene3D" id="3.30.420.10">
    <property type="entry name" value="Ribonuclease H-like superfamily/Ribonuclease H"/>
    <property type="match status" value="1"/>
</dbReference>
<proteinExistence type="predicted"/>
<dbReference type="Pfam" id="PF01367">
    <property type="entry name" value="5_3_exonuc"/>
    <property type="match status" value="1"/>
</dbReference>
<accession>A0A955KVF1</accession>
<keyword evidence="2" id="KW-0378">Hydrolase</keyword>
<reference evidence="5" key="2">
    <citation type="journal article" date="2021" name="Microbiome">
        <title>Successional dynamics and alternative stable states in a saline activated sludge microbial community over 9 years.</title>
        <authorList>
            <person name="Wang Y."/>
            <person name="Ye J."/>
            <person name="Ju F."/>
            <person name="Liu L."/>
            <person name="Boyd J.A."/>
            <person name="Deng Y."/>
            <person name="Parks D.H."/>
            <person name="Jiang X."/>
            <person name="Yin X."/>
            <person name="Woodcroft B.J."/>
            <person name="Tyson G.W."/>
            <person name="Hugenholtz P."/>
            <person name="Polz M.F."/>
            <person name="Zhang T."/>
        </authorList>
    </citation>
    <scope>NUCLEOTIDE SEQUENCE</scope>
    <source>
        <strain evidence="5">HKST-UBA16</strain>
    </source>
</reference>
<dbReference type="SUPFAM" id="SSF53098">
    <property type="entry name" value="Ribonuclease H-like"/>
    <property type="match status" value="1"/>
</dbReference>
<dbReference type="InterPro" id="IPR029060">
    <property type="entry name" value="PIN-like_dom_sf"/>
</dbReference>
<dbReference type="InterPro" id="IPR036279">
    <property type="entry name" value="5-3_exonuclease_C_sf"/>
</dbReference>
<organism evidence="5 6">
    <name type="scientific">Candidatus Dojkabacteria bacterium</name>
    <dbReference type="NCBI Taxonomy" id="2099670"/>
    <lineage>
        <taxon>Bacteria</taxon>
        <taxon>Candidatus Dojkabacteria</taxon>
    </lineage>
</organism>
<dbReference type="InterPro" id="IPR036397">
    <property type="entry name" value="RNaseH_sf"/>
</dbReference>